<organism evidence="1 2">
    <name type="scientific">Phytophthora cactorum</name>
    <dbReference type="NCBI Taxonomy" id="29920"/>
    <lineage>
        <taxon>Eukaryota</taxon>
        <taxon>Sar</taxon>
        <taxon>Stramenopiles</taxon>
        <taxon>Oomycota</taxon>
        <taxon>Peronosporomycetes</taxon>
        <taxon>Peronosporales</taxon>
        <taxon>Peronosporaceae</taxon>
        <taxon>Phytophthora</taxon>
    </lineage>
</organism>
<sequence>MVNFLLSQVSGKDREYGPSTSRLSDFLTLVVPQSDLCLAFELPKDEPRAREDFFALW</sequence>
<comment type="caution">
    <text evidence="1">The sequence shown here is derived from an EMBL/GenBank/DDBJ whole genome shotgun (WGS) entry which is preliminary data.</text>
</comment>
<accession>A0A8T1KQJ0</accession>
<dbReference type="EMBL" id="RCMK01000773">
    <property type="protein sequence ID" value="KAG2912903.1"/>
    <property type="molecule type" value="Genomic_DNA"/>
</dbReference>
<evidence type="ECO:0000313" key="1">
    <source>
        <dbReference type="EMBL" id="KAG2912903.1"/>
    </source>
</evidence>
<evidence type="ECO:0000313" key="2">
    <source>
        <dbReference type="Proteomes" id="UP000736787"/>
    </source>
</evidence>
<name>A0A8T1KQJ0_9STRA</name>
<protein>
    <submittedName>
        <fullName evidence="1">Uncharacterized protein</fullName>
    </submittedName>
</protein>
<gene>
    <name evidence="1" type="ORF">PC117_g18760</name>
</gene>
<dbReference type="Proteomes" id="UP000736787">
    <property type="component" value="Unassembled WGS sequence"/>
</dbReference>
<proteinExistence type="predicted"/>
<reference evidence="1" key="1">
    <citation type="submission" date="2018-10" db="EMBL/GenBank/DDBJ databases">
        <title>Effector identification in a new, highly contiguous assembly of the strawberry crown rot pathogen Phytophthora cactorum.</title>
        <authorList>
            <person name="Armitage A.D."/>
            <person name="Nellist C.F."/>
            <person name="Bates H."/>
            <person name="Vickerstaff R.J."/>
            <person name="Harrison R.J."/>
        </authorList>
    </citation>
    <scope>NUCLEOTIDE SEQUENCE</scope>
    <source>
        <strain evidence="1">4040</strain>
    </source>
</reference>
<dbReference type="AlphaFoldDB" id="A0A8T1KQJ0"/>